<dbReference type="Proteomes" id="UP000270866">
    <property type="component" value="Chromosome 4"/>
</dbReference>
<proteinExistence type="predicted"/>
<accession>A0A3L6P182</accession>
<evidence type="ECO:0000313" key="1">
    <source>
        <dbReference type="EMBL" id="RKK25566.1"/>
    </source>
</evidence>
<protein>
    <submittedName>
        <fullName evidence="1">Uncharacterized protein</fullName>
    </submittedName>
</protein>
<reference evidence="1" key="1">
    <citation type="journal article" date="2018" name="Sci. Rep.">
        <title>Characterisation of pathogen-specific regions and novel effector candidates in Fusarium oxysporum f. sp. cepae.</title>
        <authorList>
            <person name="Armitage A.D."/>
            <person name="Taylor A."/>
            <person name="Sobczyk M.K."/>
            <person name="Baxter L."/>
            <person name="Greenfield B.P."/>
            <person name="Bates H.J."/>
            <person name="Wilson F."/>
            <person name="Jackson A.C."/>
            <person name="Ott S."/>
            <person name="Harrison R.J."/>
            <person name="Clarkson J.P."/>
        </authorList>
    </citation>
    <scope>NUCLEOTIDE SEQUENCE [LARGE SCALE GENOMIC DNA]</scope>
    <source>
        <strain evidence="1">FoC_Fus2</strain>
    </source>
</reference>
<dbReference type="EMBL" id="MRCU01000002">
    <property type="protein sequence ID" value="RKK25566.1"/>
    <property type="molecule type" value="Genomic_DNA"/>
</dbReference>
<dbReference type="AlphaFoldDB" id="A0A3L6P182"/>
<sequence>MIVASQESKWTCAPPSRPRVTAVQGLVTRYDSTAVSMSGDGSAFPAVALSMVNGQKSELR</sequence>
<name>A0A3L6P182_FUSOX</name>
<organism evidence="1">
    <name type="scientific">Fusarium oxysporum f. sp. cepae</name>
    <dbReference type="NCBI Taxonomy" id="396571"/>
    <lineage>
        <taxon>Eukaryota</taxon>
        <taxon>Fungi</taxon>
        <taxon>Dikarya</taxon>
        <taxon>Ascomycota</taxon>
        <taxon>Pezizomycotina</taxon>
        <taxon>Sordariomycetes</taxon>
        <taxon>Hypocreomycetidae</taxon>
        <taxon>Hypocreales</taxon>
        <taxon>Nectriaceae</taxon>
        <taxon>Fusarium</taxon>
        <taxon>Fusarium oxysporum species complex</taxon>
    </lineage>
</organism>
<comment type="caution">
    <text evidence="1">The sequence shown here is derived from an EMBL/GenBank/DDBJ whole genome shotgun (WGS) entry which is preliminary data.</text>
</comment>
<gene>
    <name evidence="1" type="ORF">BFJ65_g3473</name>
</gene>